<dbReference type="EMBL" id="SNRX01000065">
    <property type="protein sequence ID" value="KAA6300584.1"/>
    <property type="molecule type" value="Genomic_DNA"/>
</dbReference>
<dbReference type="AlphaFoldDB" id="A0A5M8NXT3"/>
<reference evidence="1 2" key="1">
    <citation type="submission" date="2019-03" db="EMBL/GenBank/DDBJ databases">
        <title>Single cell metagenomics reveals metabolic interactions within the superorganism composed of flagellate Streblomastix strix and complex community of Bacteroidetes bacteria on its surface.</title>
        <authorList>
            <person name="Treitli S.C."/>
            <person name="Kolisko M."/>
            <person name="Husnik F."/>
            <person name="Keeling P."/>
            <person name="Hampl V."/>
        </authorList>
    </citation>
    <scope>NUCLEOTIDE SEQUENCE [LARGE SCALE GENOMIC DNA]</scope>
    <source>
        <strain evidence="1">St1</strain>
    </source>
</reference>
<comment type="caution">
    <text evidence="1">The sequence shown here is derived from an EMBL/GenBank/DDBJ whole genome shotgun (WGS) entry which is preliminary data.</text>
</comment>
<accession>A0A5M8NXT3</accession>
<evidence type="ECO:0000313" key="1">
    <source>
        <dbReference type="EMBL" id="KAA6300584.1"/>
    </source>
</evidence>
<dbReference type="InterPro" id="IPR045788">
    <property type="entry name" value="MobC_2"/>
</dbReference>
<evidence type="ECO:0008006" key="3">
    <source>
        <dbReference type="Google" id="ProtNLM"/>
    </source>
</evidence>
<name>A0A5M8NXT3_9BACT</name>
<dbReference type="NCBIfam" id="NF041324">
    <property type="entry name" value="Bacteroid_MobA"/>
    <property type="match status" value="1"/>
</dbReference>
<protein>
    <recommendedName>
        <fullName evidence="3">MobA protein</fullName>
    </recommendedName>
</protein>
<evidence type="ECO:0000313" key="2">
    <source>
        <dbReference type="Proteomes" id="UP000324575"/>
    </source>
</evidence>
<dbReference type="Proteomes" id="UP000324575">
    <property type="component" value="Unassembled WGS sequence"/>
</dbReference>
<organism evidence="1 2">
    <name type="scientific">Candidatus Ordinivivax streblomastigis</name>
    <dbReference type="NCBI Taxonomy" id="2540710"/>
    <lineage>
        <taxon>Bacteria</taxon>
        <taxon>Pseudomonadati</taxon>
        <taxon>Bacteroidota</taxon>
        <taxon>Bacteroidia</taxon>
        <taxon>Bacteroidales</taxon>
        <taxon>Candidatus Ordinivivax</taxon>
    </lineage>
</organism>
<proteinExistence type="predicted"/>
<sequence>MTTEKNRAKQVGRKPKADPCRHRLAINLNDADFAKFLTLFEQSGLQDRAHFITACIFERQLKVVKIDKAAMDYYMRLTTFHSQFRAIGVNYNQVTKALKSTFTEKKALAFLYKLEQATRELVVLNQKIMDLTAEFETKYLQFANREKTPLTD</sequence>
<gene>
    <name evidence="1" type="ORF">EZS26_003268</name>
</gene>
<dbReference type="Pfam" id="PF19514">
    <property type="entry name" value="MobC_2"/>
    <property type="match status" value="1"/>
</dbReference>